<sequence length="70" mass="7422">MCSTSQRSDERAGPARRREDPPTNANTNADADADAVVRHRGPAGQKLTPPPGRAPESLRYGNAGALRLAK</sequence>
<feature type="compositionally biased region" description="Basic and acidic residues" evidence="1">
    <location>
        <begin position="7"/>
        <end position="21"/>
    </location>
</feature>
<organism evidence="2 3">
    <name type="scientific">Catenulispora yoronensis</name>
    <dbReference type="NCBI Taxonomy" id="450799"/>
    <lineage>
        <taxon>Bacteria</taxon>
        <taxon>Bacillati</taxon>
        <taxon>Actinomycetota</taxon>
        <taxon>Actinomycetes</taxon>
        <taxon>Catenulisporales</taxon>
        <taxon>Catenulisporaceae</taxon>
        <taxon>Catenulispora</taxon>
    </lineage>
</organism>
<gene>
    <name evidence="2" type="ORF">GCM10009839_67180</name>
</gene>
<dbReference type="Proteomes" id="UP001500751">
    <property type="component" value="Unassembled WGS sequence"/>
</dbReference>
<evidence type="ECO:0000313" key="2">
    <source>
        <dbReference type="EMBL" id="GAA2050957.1"/>
    </source>
</evidence>
<keyword evidence="3" id="KW-1185">Reference proteome</keyword>
<evidence type="ECO:0000256" key="1">
    <source>
        <dbReference type="SAM" id="MobiDB-lite"/>
    </source>
</evidence>
<proteinExistence type="predicted"/>
<name>A0ABN2V448_9ACTN</name>
<reference evidence="2 3" key="1">
    <citation type="journal article" date="2019" name="Int. J. Syst. Evol. Microbiol.">
        <title>The Global Catalogue of Microorganisms (GCM) 10K type strain sequencing project: providing services to taxonomists for standard genome sequencing and annotation.</title>
        <authorList>
            <consortium name="The Broad Institute Genomics Platform"/>
            <consortium name="The Broad Institute Genome Sequencing Center for Infectious Disease"/>
            <person name="Wu L."/>
            <person name="Ma J."/>
        </authorList>
    </citation>
    <scope>NUCLEOTIDE SEQUENCE [LARGE SCALE GENOMIC DNA]</scope>
    <source>
        <strain evidence="2 3">JCM 16014</strain>
    </source>
</reference>
<dbReference type="EMBL" id="BAAAQN010000050">
    <property type="protein sequence ID" value="GAA2050957.1"/>
    <property type="molecule type" value="Genomic_DNA"/>
</dbReference>
<accession>A0ABN2V448</accession>
<comment type="caution">
    <text evidence="2">The sequence shown here is derived from an EMBL/GenBank/DDBJ whole genome shotgun (WGS) entry which is preliminary data.</text>
</comment>
<protein>
    <submittedName>
        <fullName evidence="2">Uncharacterized protein</fullName>
    </submittedName>
</protein>
<feature type="region of interest" description="Disordered" evidence="1">
    <location>
        <begin position="1"/>
        <end position="70"/>
    </location>
</feature>
<evidence type="ECO:0000313" key="3">
    <source>
        <dbReference type="Proteomes" id="UP001500751"/>
    </source>
</evidence>